<gene>
    <name evidence="2" type="ORF">CKAN_02641400</name>
</gene>
<evidence type="ECO:0000313" key="3">
    <source>
        <dbReference type="Proteomes" id="UP000283530"/>
    </source>
</evidence>
<evidence type="ECO:0000313" key="2">
    <source>
        <dbReference type="EMBL" id="RWR97006.1"/>
    </source>
</evidence>
<dbReference type="GO" id="GO:0016567">
    <property type="term" value="P:protein ubiquitination"/>
    <property type="evidence" value="ECO:0007669"/>
    <property type="project" value="TreeGrafter"/>
</dbReference>
<comment type="caution">
    <text evidence="2">The sequence shown here is derived from an EMBL/GenBank/DDBJ whole genome shotgun (WGS) entry which is preliminary data.</text>
</comment>
<dbReference type="GO" id="GO:0005634">
    <property type="term" value="C:nucleus"/>
    <property type="evidence" value="ECO:0007669"/>
    <property type="project" value="TreeGrafter"/>
</dbReference>
<keyword evidence="3" id="KW-1185">Reference proteome</keyword>
<dbReference type="EMBL" id="QPKB01000012">
    <property type="protein sequence ID" value="RWR97006.1"/>
    <property type="molecule type" value="Genomic_DNA"/>
</dbReference>
<reference evidence="2 3" key="1">
    <citation type="journal article" date="2019" name="Nat. Plants">
        <title>Stout camphor tree genome fills gaps in understanding of flowering plant genome evolution.</title>
        <authorList>
            <person name="Chaw S.M."/>
            <person name="Liu Y.C."/>
            <person name="Wu Y.W."/>
            <person name="Wang H.Y."/>
            <person name="Lin C.I."/>
            <person name="Wu C.S."/>
            <person name="Ke H.M."/>
            <person name="Chang L.Y."/>
            <person name="Hsu C.Y."/>
            <person name="Yang H.T."/>
            <person name="Sudianto E."/>
            <person name="Hsu M.H."/>
            <person name="Wu K.P."/>
            <person name="Wang L.N."/>
            <person name="Leebens-Mack J.H."/>
            <person name="Tsai I.J."/>
        </authorList>
    </citation>
    <scope>NUCLEOTIDE SEQUENCE [LARGE SCALE GENOMIC DNA]</scope>
    <source>
        <strain evidence="3">cv. Chaw 1501</strain>
        <tissue evidence="2">Young leaves</tissue>
    </source>
</reference>
<feature type="domain" description="Copine C-terminal" evidence="1">
    <location>
        <begin position="50"/>
        <end position="97"/>
    </location>
</feature>
<proteinExistence type="predicted"/>
<dbReference type="Proteomes" id="UP000283530">
    <property type="component" value="Unassembled WGS sequence"/>
</dbReference>
<evidence type="ECO:0000259" key="1">
    <source>
        <dbReference type="Pfam" id="PF07002"/>
    </source>
</evidence>
<dbReference type="PANTHER" id="PTHR45751:SF29">
    <property type="entry name" value="E3 UBIQUITIN-PROTEIN LIGASE RGLG2"/>
    <property type="match status" value="1"/>
</dbReference>
<sequence length="129" mass="14518">MLALSPPILLSVLISQRAMSGQVRNHLTTGACITSGIFRIPMNKQFLLLGTLSAFDEDNLIPCFGFGDVFYPDERQCRGFEEALKRYREIVPHLRLADQHRSPLSLTWQLPFDYPLSIILVGVGDGPWT</sequence>
<dbReference type="OrthoDB" id="5855668at2759"/>
<protein>
    <submittedName>
        <fullName evidence="2">E3 ubiquitin-protein ligase RGLG2-like protein isoform X1</fullName>
    </submittedName>
</protein>
<name>A0A443Q1U9_9MAGN</name>
<dbReference type="PANTHER" id="PTHR45751">
    <property type="entry name" value="COPINE FAMILY PROTEIN 1"/>
    <property type="match status" value="1"/>
</dbReference>
<dbReference type="Pfam" id="PF07002">
    <property type="entry name" value="Copine"/>
    <property type="match status" value="1"/>
</dbReference>
<dbReference type="InterPro" id="IPR052079">
    <property type="entry name" value="E3_ligase/Copine_domain"/>
</dbReference>
<dbReference type="InterPro" id="IPR010734">
    <property type="entry name" value="Copine_C"/>
</dbReference>
<accession>A0A443Q1U9</accession>
<dbReference type="GO" id="GO:0004842">
    <property type="term" value="F:ubiquitin-protein transferase activity"/>
    <property type="evidence" value="ECO:0007669"/>
    <property type="project" value="TreeGrafter"/>
</dbReference>
<organism evidence="2 3">
    <name type="scientific">Cinnamomum micranthum f. kanehirae</name>
    <dbReference type="NCBI Taxonomy" id="337451"/>
    <lineage>
        <taxon>Eukaryota</taxon>
        <taxon>Viridiplantae</taxon>
        <taxon>Streptophyta</taxon>
        <taxon>Embryophyta</taxon>
        <taxon>Tracheophyta</taxon>
        <taxon>Spermatophyta</taxon>
        <taxon>Magnoliopsida</taxon>
        <taxon>Magnoliidae</taxon>
        <taxon>Laurales</taxon>
        <taxon>Lauraceae</taxon>
        <taxon>Cinnamomum</taxon>
    </lineage>
</organism>
<dbReference type="AlphaFoldDB" id="A0A443Q1U9"/>
<dbReference type="STRING" id="337451.A0A443Q1U9"/>